<organism evidence="1 2">
    <name type="scientific">Paenibacillus allorhizoplanae</name>
    <dbReference type="NCBI Taxonomy" id="2905648"/>
    <lineage>
        <taxon>Bacteria</taxon>
        <taxon>Bacillati</taxon>
        <taxon>Bacillota</taxon>
        <taxon>Bacilli</taxon>
        <taxon>Bacillales</taxon>
        <taxon>Paenibacillaceae</taxon>
        <taxon>Paenibacillus</taxon>
    </lineage>
</organism>
<name>A0ABM9BXK4_9BACL</name>
<keyword evidence="2" id="KW-1185">Reference proteome</keyword>
<comment type="caution">
    <text evidence="1">The sequence shown here is derived from an EMBL/GenBank/DDBJ whole genome shotgun (WGS) entry which is preliminary data.</text>
</comment>
<gene>
    <name evidence="1" type="ORF">PAECIP111891_00974</name>
</gene>
<accession>A0ABM9BXK4</accession>
<sequence>MGISELAKSACLDFDSVDEHGERSQLLNY</sequence>
<dbReference type="EMBL" id="CAKMMW010000002">
    <property type="protein sequence ID" value="CAH1196848.1"/>
    <property type="molecule type" value="Genomic_DNA"/>
</dbReference>
<reference evidence="1" key="1">
    <citation type="submission" date="2022-01" db="EMBL/GenBank/DDBJ databases">
        <authorList>
            <person name="Criscuolo A."/>
        </authorList>
    </citation>
    <scope>NUCLEOTIDE SEQUENCE</scope>
    <source>
        <strain evidence="1">CIP111891</strain>
    </source>
</reference>
<proteinExistence type="predicted"/>
<evidence type="ECO:0000313" key="1">
    <source>
        <dbReference type="EMBL" id="CAH1196848.1"/>
    </source>
</evidence>
<protein>
    <submittedName>
        <fullName evidence="1">Uncharacterized protein</fullName>
    </submittedName>
</protein>
<evidence type="ECO:0000313" key="2">
    <source>
        <dbReference type="Proteomes" id="UP000838821"/>
    </source>
</evidence>
<dbReference type="Proteomes" id="UP000838821">
    <property type="component" value="Unassembled WGS sequence"/>
</dbReference>